<organism evidence="1 2">
    <name type="scientific">Cavenderia fasciculata</name>
    <name type="common">Slime mold</name>
    <name type="synonym">Dictyostelium fasciculatum</name>
    <dbReference type="NCBI Taxonomy" id="261658"/>
    <lineage>
        <taxon>Eukaryota</taxon>
        <taxon>Amoebozoa</taxon>
        <taxon>Evosea</taxon>
        <taxon>Eumycetozoa</taxon>
        <taxon>Dictyostelia</taxon>
        <taxon>Acytosteliales</taxon>
        <taxon>Cavenderiaceae</taxon>
        <taxon>Cavenderia</taxon>
    </lineage>
</organism>
<dbReference type="EMBL" id="GL883025">
    <property type="protein sequence ID" value="EGG15962.1"/>
    <property type="molecule type" value="Genomic_DNA"/>
</dbReference>
<dbReference type="RefSeq" id="XP_004352287.1">
    <property type="nucleotide sequence ID" value="XM_004352235.1"/>
</dbReference>
<evidence type="ECO:0000313" key="1">
    <source>
        <dbReference type="EMBL" id="EGG15962.1"/>
    </source>
</evidence>
<dbReference type="AlphaFoldDB" id="F4Q862"/>
<gene>
    <name evidence="1" type="ORF">DFA_09633</name>
</gene>
<keyword evidence="2" id="KW-1185">Reference proteome</keyword>
<sequence>MIGIKDRVNSSKCCDVIRADNIKWILCSAAKGSILNITSFNFNGL</sequence>
<dbReference type="Proteomes" id="UP000007797">
    <property type="component" value="Unassembled WGS sequence"/>
</dbReference>
<proteinExistence type="predicted"/>
<dbReference type="KEGG" id="dfa:DFA_09633"/>
<accession>F4Q862</accession>
<dbReference type="GeneID" id="14868033"/>
<name>F4Q862_CACFS</name>
<protein>
    <submittedName>
        <fullName evidence="1">Uncharacterized protein</fullName>
    </submittedName>
</protein>
<evidence type="ECO:0000313" key="2">
    <source>
        <dbReference type="Proteomes" id="UP000007797"/>
    </source>
</evidence>
<reference evidence="2" key="1">
    <citation type="journal article" date="2011" name="Genome Res.">
        <title>Phylogeny-wide analysis of social amoeba genomes highlights ancient origins for complex intercellular communication.</title>
        <authorList>
            <person name="Heidel A.J."/>
            <person name="Lawal H.M."/>
            <person name="Felder M."/>
            <person name="Schilde C."/>
            <person name="Helps N.R."/>
            <person name="Tunggal B."/>
            <person name="Rivero F."/>
            <person name="John U."/>
            <person name="Schleicher M."/>
            <person name="Eichinger L."/>
            <person name="Platzer M."/>
            <person name="Noegel A.A."/>
            <person name="Schaap P."/>
            <person name="Gloeckner G."/>
        </authorList>
    </citation>
    <scope>NUCLEOTIDE SEQUENCE [LARGE SCALE GENOMIC DNA]</scope>
    <source>
        <strain evidence="2">SH3</strain>
    </source>
</reference>